<organism evidence="3 4">
    <name type="scientific">Embleya hyalina</name>
    <dbReference type="NCBI Taxonomy" id="516124"/>
    <lineage>
        <taxon>Bacteria</taxon>
        <taxon>Bacillati</taxon>
        <taxon>Actinomycetota</taxon>
        <taxon>Actinomycetes</taxon>
        <taxon>Kitasatosporales</taxon>
        <taxon>Streptomycetaceae</taxon>
        <taxon>Embleya</taxon>
    </lineage>
</organism>
<reference evidence="3 4" key="1">
    <citation type="submission" date="2018-12" db="EMBL/GenBank/DDBJ databases">
        <title>Draft genome sequence of Embleya hyalina NBRC 13850T.</title>
        <authorList>
            <person name="Komaki H."/>
            <person name="Hosoyama A."/>
            <person name="Kimura A."/>
            <person name="Ichikawa N."/>
            <person name="Tamura T."/>
        </authorList>
    </citation>
    <scope>NUCLEOTIDE SEQUENCE [LARGE SCALE GENOMIC DNA]</scope>
    <source>
        <strain evidence="3 4">NBRC 13850</strain>
    </source>
</reference>
<evidence type="ECO:0000313" key="3">
    <source>
        <dbReference type="EMBL" id="GCD94445.1"/>
    </source>
</evidence>
<sequence length="348" mass="37178">MSDGQGYPPVPPMPPGPPGQPGPPQGGYPPPPAGHPQQPGGFPQQQPQQGGFQETGGYPYPQYSEYGHYQQYAQNPIQLDANGRPPRGARSRKVIGTWIAGITGAVVASVVVAVIGFDDPTEKKDPAAEASKPAPIVVGKTAAPSNSAAAAPKKADMSNELKIPTALPPITGPKITGITVDPKTWPKACDLLTDEEIKTAIPDATIRERKSRMGRISNMFGNNVNDNECEITFDLPNLQSSNYPASISITSYGYKTLADEKVSFAKEKTSQERSAKAFPDQYDDIPADKIGVDGAFREDRTVQISKNGFRVWIILSAQLEDSQGNPLKNSTLARQFGPTTAAIVGQKL</sequence>
<dbReference type="Proteomes" id="UP000286931">
    <property type="component" value="Unassembled WGS sequence"/>
</dbReference>
<keyword evidence="4" id="KW-1185">Reference proteome</keyword>
<keyword evidence="2" id="KW-0812">Transmembrane</keyword>
<evidence type="ECO:0000256" key="2">
    <source>
        <dbReference type="SAM" id="Phobius"/>
    </source>
</evidence>
<dbReference type="EMBL" id="BIFH01000015">
    <property type="protein sequence ID" value="GCD94445.1"/>
    <property type="molecule type" value="Genomic_DNA"/>
</dbReference>
<comment type="caution">
    <text evidence="3">The sequence shown here is derived from an EMBL/GenBank/DDBJ whole genome shotgun (WGS) entry which is preliminary data.</text>
</comment>
<evidence type="ECO:0000313" key="4">
    <source>
        <dbReference type="Proteomes" id="UP000286931"/>
    </source>
</evidence>
<feature type="compositionally biased region" description="Low complexity" evidence="1">
    <location>
        <begin position="35"/>
        <end position="57"/>
    </location>
</feature>
<keyword evidence="2" id="KW-1133">Transmembrane helix</keyword>
<protein>
    <submittedName>
        <fullName evidence="3">Uncharacterized protein</fullName>
    </submittedName>
</protein>
<gene>
    <name evidence="3" type="ORF">EHYA_02113</name>
</gene>
<keyword evidence="2" id="KW-0472">Membrane</keyword>
<feature type="transmembrane region" description="Helical" evidence="2">
    <location>
        <begin position="94"/>
        <end position="117"/>
    </location>
</feature>
<feature type="region of interest" description="Disordered" evidence="1">
    <location>
        <begin position="1"/>
        <end position="64"/>
    </location>
</feature>
<name>A0A401YIK3_9ACTN</name>
<proteinExistence type="predicted"/>
<feature type="compositionally biased region" description="Pro residues" evidence="1">
    <location>
        <begin position="8"/>
        <end position="34"/>
    </location>
</feature>
<dbReference type="OrthoDB" id="4183777at2"/>
<dbReference type="AlphaFoldDB" id="A0A401YIK3"/>
<evidence type="ECO:0000256" key="1">
    <source>
        <dbReference type="SAM" id="MobiDB-lite"/>
    </source>
</evidence>
<accession>A0A401YIK3</accession>
<dbReference type="RefSeq" id="WP_126636602.1">
    <property type="nucleotide sequence ID" value="NZ_BIFH01000015.1"/>
</dbReference>